<accession>A0A6A4H4D9</accession>
<name>A0A6A4H4D9_9AGAR</name>
<evidence type="ECO:0000313" key="2">
    <source>
        <dbReference type="Proteomes" id="UP000799118"/>
    </source>
</evidence>
<proteinExistence type="predicted"/>
<dbReference type="EMBL" id="ML769582">
    <property type="protein sequence ID" value="KAE9393042.1"/>
    <property type="molecule type" value="Genomic_DNA"/>
</dbReference>
<sequence length="144" mass="16671">MQGTKYKDPLHHCNVARISETDFAMGHHFHLQAMAVDGSLLELEFLGFNSAQIQNNCLTYYHHLYFLHHELHRELEDPGSEGARLVRISFHEFRFELVLEMGQWLNSRSKDVSNSQGSFTSDLGSDELGREIHRGHWPRHLTAT</sequence>
<evidence type="ECO:0000313" key="1">
    <source>
        <dbReference type="EMBL" id="KAE9393042.1"/>
    </source>
</evidence>
<dbReference type="AlphaFoldDB" id="A0A6A4H4D9"/>
<dbReference type="Proteomes" id="UP000799118">
    <property type="component" value="Unassembled WGS sequence"/>
</dbReference>
<organism evidence="1 2">
    <name type="scientific">Gymnopus androsaceus JB14</name>
    <dbReference type="NCBI Taxonomy" id="1447944"/>
    <lineage>
        <taxon>Eukaryota</taxon>
        <taxon>Fungi</taxon>
        <taxon>Dikarya</taxon>
        <taxon>Basidiomycota</taxon>
        <taxon>Agaricomycotina</taxon>
        <taxon>Agaricomycetes</taxon>
        <taxon>Agaricomycetidae</taxon>
        <taxon>Agaricales</taxon>
        <taxon>Marasmiineae</taxon>
        <taxon>Omphalotaceae</taxon>
        <taxon>Gymnopus</taxon>
    </lineage>
</organism>
<keyword evidence="2" id="KW-1185">Reference proteome</keyword>
<gene>
    <name evidence="1" type="ORF">BT96DRAFT_944222</name>
</gene>
<protein>
    <submittedName>
        <fullName evidence="1">Uncharacterized protein</fullName>
    </submittedName>
</protein>
<reference evidence="1" key="1">
    <citation type="journal article" date="2019" name="Environ. Microbiol.">
        <title>Fungal ecological strategies reflected in gene transcription - a case study of two litter decomposers.</title>
        <authorList>
            <person name="Barbi F."/>
            <person name="Kohler A."/>
            <person name="Barry K."/>
            <person name="Baskaran P."/>
            <person name="Daum C."/>
            <person name="Fauchery L."/>
            <person name="Ihrmark K."/>
            <person name="Kuo A."/>
            <person name="LaButti K."/>
            <person name="Lipzen A."/>
            <person name="Morin E."/>
            <person name="Grigoriev I.V."/>
            <person name="Henrissat B."/>
            <person name="Lindahl B."/>
            <person name="Martin F."/>
        </authorList>
    </citation>
    <scope>NUCLEOTIDE SEQUENCE</scope>
    <source>
        <strain evidence="1">JB14</strain>
    </source>
</reference>